<organism evidence="1 2">
    <name type="scientific">Holothuria leucospilota</name>
    <name type="common">Black long sea cucumber</name>
    <name type="synonym">Mertensiothuria leucospilota</name>
    <dbReference type="NCBI Taxonomy" id="206669"/>
    <lineage>
        <taxon>Eukaryota</taxon>
        <taxon>Metazoa</taxon>
        <taxon>Echinodermata</taxon>
        <taxon>Eleutherozoa</taxon>
        <taxon>Echinozoa</taxon>
        <taxon>Holothuroidea</taxon>
        <taxon>Aspidochirotacea</taxon>
        <taxon>Aspidochirotida</taxon>
        <taxon>Holothuriidae</taxon>
        <taxon>Holothuria</taxon>
    </lineage>
</organism>
<evidence type="ECO:0000313" key="1">
    <source>
        <dbReference type="EMBL" id="KAJ8024708.1"/>
    </source>
</evidence>
<name>A0A9Q1BGF0_HOLLE</name>
<sequence>MLNHVMVALTCPSVTSHFTLDPTVEGRPLVIRPTGYWTTLPQKVAYSKRKMKRVDILIMYVPKDPDYDSVLLKW</sequence>
<comment type="caution">
    <text evidence="1">The sequence shown here is derived from an EMBL/GenBank/DDBJ whole genome shotgun (WGS) entry which is preliminary data.</text>
</comment>
<dbReference type="AlphaFoldDB" id="A0A9Q1BGF0"/>
<gene>
    <name evidence="1" type="ORF">HOLleu_34689</name>
</gene>
<keyword evidence="2" id="KW-1185">Reference proteome</keyword>
<evidence type="ECO:0000313" key="2">
    <source>
        <dbReference type="Proteomes" id="UP001152320"/>
    </source>
</evidence>
<proteinExistence type="predicted"/>
<accession>A0A9Q1BGF0</accession>
<reference evidence="1" key="1">
    <citation type="submission" date="2021-10" db="EMBL/GenBank/DDBJ databases">
        <title>Tropical sea cucumber genome reveals ecological adaptation and Cuvierian tubules defense mechanism.</title>
        <authorList>
            <person name="Chen T."/>
        </authorList>
    </citation>
    <scope>NUCLEOTIDE SEQUENCE</scope>
    <source>
        <strain evidence="1">Nanhai2018</strain>
        <tissue evidence="1">Muscle</tissue>
    </source>
</reference>
<protein>
    <submittedName>
        <fullName evidence="1">Uncharacterized protein</fullName>
    </submittedName>
</protein>
<dbReference type="EMBL" id="JAIZAY010000018">
    <property type="protein sequence ID" value="KAJ8024708.1"/>
    <property type="molecule type" value="Genomic_DNA"/>
</dbReference>
<dbReference type="Proteomes" id="UP001152320">
    <property type="component" value="Chromosome 18"/>
</dbReference>